<dbReference type="Pfam" id="PF00149">
    <property type="entry name" value="Metallophos"/>
    <property type="match status" value="1"/>
</dbReference>
<keyword evidence="1 2" id="KW-0732">Signal</keyword>
<reference evidence="5 6" key="1">
    <citation type="submission" date="2024-10" db="EMBL/GenBank/DDBJ databases">
        <title>The Natural Products Discovery Center: Release of the First 8490 Sequenced Strains for Exploring Actinobacteria Biosynthetic Diversity.</title>
        <authorList>
            <person name="Kalkreuter E."/>
            <person name="Kautsar S.A."/>
            <person name="Yang D."/>
            <person name="Bader C.D."/>
            <person name="Teijaro C.N."/>
            <person name="Fluegel L."/>
            <person name="Davis C.M."/>
            <person name="Simpson J.R."/>
            <person name="Lauterbach L."/>
            <person name="Steele A.D."/>
            <person name="Gui C."/>
            <person name="Meng S."/>
            <person name="Li G."/>
            <person name="Viehrig K."/>
            <person name="Ye F."/>
            <person name="Su P."/>
            <person name="Kiefer A.F."/>
            <person name="Nichols A."/>
            <person name="Cepeda A.J."/>
            <person name="Yan W."/>
            <person name="Fan B."/>
            <person name="Jiang Y."/>
            <person name="Adhikari A."/>
            <person name="Zheng C.-J."/>
            <person name="Schuster L."/>
            <person name="Cowan T.M."/>
            <person name="Smanski M.J."/>
            <person name="Chevrette M.G."/>
            <person name="De Carvalho L.P.S."/>
            <person name="Shen B."/>
        </authorList>
    </citation>
    <scope>NUCLEOTIDE SEQUENCE [LARGE SCALE GENOMIC DNA]</scope>
    <source>
        <strain evidence="5 6">NPDC006488</strain>
    </source>
</reference>
<dbReference type="InterPro" id="IPR008334">
    <property type="entry name" value="5'-Nucleotdase_C"/>
</dbReference>
<proteinExistence type="inferred from homology"/>
<dbReference type="PROSITE" id="PS51318">
    <property type="entry name" value="TAT"/>
    <property type="match status" value="1"/>
</dbReference>
<dbReference type="SUPFAM" id="SSF56300">
    <property type="entry name" value="Metallo-dependent phosphatases"/>
    <property type="match status" value="1"/>
</dbReference>
<dbReference type="InterPro" id="IPR029052">
    <property type="entry name" value="Metallo-depent_PP-like"/>
</dbReference>
<feature type="domain" description="5'-Nucleotidase C-terminal" evidence="4">
    <location>
        <begin position="410"/>
        <end position="565"/>
    </location>
</feature>
<dbReference type="PRINTS" id="PR01607">
    <property type="entry name" value="APYRASEFAMLY"/>
</dbReference>
<evidence type="ECO:0000256" key="2">
    <source>
        <dbReference type="RuleBase" id="RU362119"/>
    </source>
</evidence>
<name>A0ABW6LTD7_9ACTN</name>
<organism evidence="5 6">
    <name type="scientific">Streptomyces hokutonensis</name>
    <dbReference type="NCBI Taxonomy" id="1306990"/>
    <lineage>
        <taxon>Bacteria</taxon>
        <taxon>Bacillati</taxon>
        <taxon>Actinomycetota</taxon>
        <taxon>Actinomycetes</taxon>
        <taxon>Kitasatosporales</taxon>
        <taxon>Streptomycetaceae</taxon>
        <taxon>Streptomyces</taxon>
    </lineage>
</organism>
<dbReference type="InterPro" id="IPR006179">
    <property type="entry name" value="5_nucleotidase/apyrase"/>
</dbReference>
<dbReference type="InterPro" id="IPR004843">
    <property type="entry name" value="Calcineurin-like_PHP"/>
</dbReference>
<evidence type="ECO:0000256" key="1">
    <source>
        <dbReference type="ARBA" id="ARBA00022729"/>
    </source>
</evidence>
<protein>
    <submittedName>
        <fullName evidence="5">Bifunctional metallophosphatase/5'-nucleotidase</fullName>
    </submittedName>
</protein>
<evidence type="ECO:0000313" key="5">
    <source>
        <dbReference type="EMBL" id="MFE9596987.1"/>
    </source>
</evidence>
<dbReference type="PANTHER" id="PTHR11575">
    <property type="entry name" value="5'-NUCLEOTIDASE-RELATED"/>
    <property type="match status" value="1"/>
</dbReference>
<feature type="chain" id="PRO_5044950829" evidence="2">
    <location>
        <begin position="33"/>
        <end position="606"/>
    </location>
</feature>
<dbReference type="InterPro" id="IPR006311">
    <property type="entry name" value="TAT_signal"/>
</dbReference>
<dbReference type="PANTHER" id="PTHR11575:SF24">
    <property type="entry name" value="5'-NUCLEOTIDASE"/>
    <property type="match status" value="1"/>
</dbReference>
<sequence>MPATSQPFRPRRRRVAGLLAAAASLATAGALAAALPADAHGNPSGGGYGHGSKPSRYQDVQLLSFNDLHGNLEPPSGSSGRVTELQADGTTKTIDAGGVEYLATHLREARKGNPYSITAAGGDMVGASPLISGLFHDEPTIEALNKLDLDVTSVGNHEFDEGAKELARLQNGGCHPVDGCYNDGETFEGADFPYLAANVLDEKTKKPILKPYWVWKKNGVKVGFIGVTLEGTPGIVSADGVKGLQFKDEVETINKYAKELQKQGVKSIVALIHEGGFPASASYNYDCDASGGGSGISGPIVDIAKNVTPAVDALVTGHTHNAYVCTIDDPSGKPRMVTSAASFGRLYTDTTLTYDRFTGDIARTAVKSANHVVTRTVPKAADMTALISKWNTLAAPIGNRAIGYISADVNNTGTESPMGDLIADAQLAYGKELDPETDLALMNPGGVRAGLTYAAKGSEGDGVVTYAEGFTVQPFANTVNLQDFTGAQVIQVLKEQVSGTNAAAPKVLQPSSGLTYTLDLTKTGADRVVTDSIRLNGAAIDAAATYRVATNSFLAGGGDGFPTLGQGTGDLVGTDDLSALAQYLTAHSSAASPLTPPAANRITVVQ</sequence>
<keyword evidence="6" id="KW-1185">Reference proteome</keyword>
<dbReference type="EMBL" id="JBIAHM010000001">
    <property type="protein sequence ID" value="MFE9596987.1"/>
    <property type="molecule type" value="Genomic_DNA"/>
</dbReference>
<feature type="domain" description="Calcineurin-like phosphoesterase" evidence="3">
    <location>
        <begin position="65"/>
        <end position="321"/>
    </location>
</feature>
<dbReference type="SUPFAM" id="SSF55816">
    <property type="entry name" value="5'-nucleotidase (syn. UDP-sugar hydrolase), C-terminal domain"/>
    <property type="match status" value="1"/>
</dbReference>
<keyword evidence="2" id="KW-0378">Hydrolase</keyword>
<dbReference type="Proteomes" id="UP001601303">
    <property type="component" value="Unassembled WGS sequence"/>
</dbReference>
<evidence type="ECO:0000259" key="3">
    <source>
        <dbReference type="Pfam" id="PF00149"/>
    </source>
</evidence>
<comment type="caution">
    <text evidence="5">The sequence shown here is derived from an EMBL/GenBank/DDBJ whole genome shotgun (WGS) entry which is preliminary data.</text>
</comment>
<evidence type="ECO:0000259" key="4">
    <source>
        <dbReference type="Pfam" id="PF02872"/>
    </source>
</evidence>
<feature type="signal peptide" evidence="2">
    <location>
        <begin position="1"/>
        <end position="32"/>
    </location>
</feature>
<dbReference type="Gene3D" id="3.90.780.10">
    <property type="entry name" value="5'-Nucleotidase, C-terminal domain"/>
    <property type="match status" value="1"/>
</dbReference>
<dbReference type="CDD" id="cd07412">
    <property type="entry name" value="MPP_YhcR_N"/>
    <property type="match status" value="1"/>
</dbReference>
<keyword evidence="2" id="KW-0547">Nucleotide-binding</keyword>
<dbReference type="InterPro" id="IPR041831">
    <property type="entry name" value="YhcR_MPP"/>
</dbReference>
<gene>
    <name evidence="5" type="ORF">ACFYNQ_00240</name>
</gene>
<evidence type="ECO:0000313" key="6">
    <source>
        <dbReference type="Proteomes" id="UP001601303"/>
    </source>
</evidence>
<dbReference type="Gene3D" id="3.60.21.10">
    <property type="match status" value="1"/>
</dbReference>
<dbReference type="InterPro" id="IPR036907">
    <property type="entry name" value="5'-Nucleotdase_C_sf"/>
</dbReference>
<comment type="similarity">
    <text evidence="2">Belongs to the 5'-nucleotidase family.</text>
</comment>
<accession>A0ABW6LTD7</accession>
<dbReference type="RefSeq" id="WP_388101322.1">
    <property type="nucleotide sequence ID" value="NZ_JBIAHM010000001.1"/>
</dbReference>
<dbReference type="Pfam" id="PF02872">
    <property type="entry name" value="5_nucleotid_C"/>
    <property type="match status" value="1"/>
</dbReference>